<feature type="region of interest" description="Disordered" evidence="1">
    <location>
        <begin position="149"/>
        <end position="174"/>
    </location>
</feature>
<accession>A0A7Y9KJG4</accession>
<keyword evidence="3" id="KW-1185">Reference proteome</keyword>
<reference evidence="2 3" key="1">
    <citation type="submission" date="2020-07" db="EMBL/GenBank/DDBJ databases">
        <title>Sequencing the genomes of 1000 actinobacteria strains.</title>
        <authorList>
            <person name="Klenk H.-P."/>
        </authorList>
    </citation>
    <scope>NUCLEOTIDE SEQUENCE [LARGE SCALE GENOMIC DNA]</scope>
    <source>
        <strain evidence="2 3">DSM 24662</strain>
    </source>
</reference>
<evidence type="ECO:0000313" key="2">
    <source>
        <dbReference type="EMBL" id="NYE18113.1"/>
    </source>
</evidence>
<comment type="caution">
    <text evidence="2">The sequence shown here is derived from an EMBL/GenBank/DDBJ whole genome shotgun (WGS) entry which is preliminary data.</text>
</comment>
<dbReference type="Proteomes" id="UP000576969">
    <property type="component" value="Unassembled WGS sequence"/>
</dbReference>
<evidence type="ECO:0000256" key="1">
    <source>
        <dbReference type="SAM" id="MobiDB-lite"/>
    </source>
</evidence>
<protein>
    <submittedName>
        <fullName evidence="2">Uncharacterized protein</fullName>
    </submittedName>
</protein>
<feature type="compositionally biased region" description="Basic and acidic residues" evidence="1">
    <location>
        <begin position="150"/>
        <end position="174"/>
    </location>
</feature>
<feature type="region of interest" description="Disordered" evidence="1">
    <location>
        <begin position="1"/>
        <end position="20"/>
    </location>
</feature>
<name>A0A7Y9KJG4_9MICO</name>
<evidence type="ECO:0000313" key="3">
    <source>
        <dbReference type="Proteomes" id="UP000576969"/>
    </source>
</evidence>
<feature type="compositionally biased region" description="Basic residues" evidence="1">
    <location>
        <begin position="1"/>
        <end position="16"/>
    </location>
</feature>
<sequence length="174" mass="19926">MNQHGRHVERHWRAHRPASTAHLQDREAFFTAAGEEIQNRIAQLTPQLAGPDLPGEDSLAKVARLSNARARATEMALSDSGLFTTSELTRDEWEWTTQEHSEGLISWAYRMQEQADGWVDHGLTVEDAADRYLLPETFLREMVSSSSPRRFLETHPQEWEESVEARWARDSQTG</sequence>
<gene>
    <name evidence="2" type="ORF">BJ991_000141</name>
</gene>
<dbReference type="EMBL" id="JACCBV010000001">
    <property type="protein sequence ID" value="NYE18113.1"/>
    <property type="molecule type" value="Genomic_DNA"/>
</dbReference>
<dbReference type="AlphaFoldDB" id="A0A7Y9KJG4"/>
<proteinExistence type="predicted"/>
<organism evidence="2 3">
    <name type="scientific">Microbacterium immunditiarum</name>
    <dbReference type="NCBI Taxonomy" id="337480"/>
    <lineage>
        <taxon>Bacteria</taxon>
        <taxon>Bacillati</taxon>
        <taxon>Actinomycetota</taxon>
        <taxon>Actinomycetes</taxon>
        <taxon>Micrococcales</taxon>
        <taxon>Microbacteriaceae</taxon>
        <taxon>Microbacterium</taxon>
    </lineage>
</organism>
<dbReference type="RefSeq" id="WP_179486557.1">
    <property type="nucleotide sequence ID" value="NZ_JACCBV010000001.1"/>
</dbReference>